<keyword evidence="1" id="KW-0479">Metal-binding</keyword>
<evidence type="ECO:0000313" key="6">
    <source>
        <dbReference type="EMBL" id="OAQ69979.1"/>
    </source>
</evidence>
<feature type="coiled-coil region" evidence="3">
    <location>
        <begin position="64"/>
        <end position="105"/>
    </location>
</feature>
<dbReference type="RefSeq" id="XP_018146516.1">
    <property type="nucleotide sequence ID" value="XM_018282158.1"/>
</dbReference>
<protein>
    <submittedName>
        <fullName evidence="6">Nitrate assimilation regulatory protein nirA</fullName>
    </submittedName>
</protein>
<dbReference type="EMBL" id="LSBJ02000002">
    <property type="protein sequence ID" value="OAQ69979.1"/>
    <property type="molecule type" value="Genomic_DNA"/>
</dbReference>
<name>A0A179FYE1_METCM</name>
<dbReference type="SMART" id="SM00066">
    <property type="entry name" value="GAL4"/>
    <property type="match status" value="1"/>
</dbReference>
<dbReference type="InterPro" id="IPR007219">
    <property type="entry name" value="XnlR_reg_dom"/>
</dbReference>
<dbReference type="CDD" id="cd00067">
    <property type="entry name" value="GAL4"/>
    <property type="match status" value="1"/>
</dbReference>
<keyword evidence="3" id="KW-0175">Coiled coil</keyword>
<gene>
    <name evidence="6" type="ORF">VFPPC_02520</name>
</gene>
<dbReference type="OrthoDB" id="426882at2759"/>
<sequence>MSRPLLPRPTGEPSRLQPPKPLEAARKAVTAACEHCRKAKQKCSGERPRCYACVRRGGDCVYRMRITKTRARTIEQEYEGLKNEHIRLQETHADLEKLVQAMRAQDDGQANTIFRKIREGASTESILRLISTGDALVELRLPTDTKYRFDFPYKKEMPSTIKLSNSPYLRSLMHGAIYATSDATSNRATVDSQLWDQYKPQYLKPYQAARIVDPRFESVMPSNWTHVSSDNELMRRLLHAYFLFEYPWYSFFHKDHFLDDMVSGSRQHCSSLLVNVILTLACGCSQFVDRSEYWKPQSLGYKFFAEAKRLWELEQNQGSRLTTIQSAALMNIVYNMQSMDKLGMTYTVQAIAMAQDLGIFNAPDPSFSKRKQVSYGFTAWSLFNWTSLQQYHFMMSPIIREAPRTSLPDIELEPSWYGDFDLLYPTSQGYCPTNFGHLFKAKSHLAVILKHIATRLWDTEERERQLTSVSIREISAELDLWVKALPTCLSPMEIVFPAQIKLHLLFHNVVINLHELVTGKSSCLVTESDWNMARLALETSRTNFEALMRLYYLRHGYETSDTYLTHTLAVMAFMSLGQLSSAVASTDSVSLNDIEDLRSTVYLAAKGLVDQGKNYYIPYTLFEVIKRQLSPDDVNKLLGFLDVRESGYGSSRLRTEHIQAQYPVNILDMADHPDKKRLGNMIREFADMALEVQSPGATSNPAEV</sequence>
<dbReference type="Pfam" id="PF00172">
    <property type="entry name" value="Zn_clus"/>
    <property type="match status" value="1"/>
</dbReference>
<dbReference type="InterPro" id="IPR036864">
    <property type="entry name" value="Zn2-C6_fun-type_DNA-bd_sf"/>
</dbReference>
<dbReference type="Pfam" id="PF04082">
    <property type="entry name" value="Fungal_trans"/>
    <property type="match status" value="1"/>
</dbReference>
<evidence type="ECO:0000259" key="5">
    <source>
        <dbReference type="PROSITE" id="PS50048"/>
    </source>
</evidence>
<dbReference type="GeneID" id="28846152"/>
<dbReference type="PANTHER" id="PTHR47256:SF1">
    <property type="entry name" value="ZN(II)2CYS6 TRANSCRIPTION FACTOR (EUROFUNG)"/>
    <property type="match status" value="1"/>
</dbReference>
<evidence type="ECO:0000256" key="4">
    <source>
        <dbReference type="SAM" id="MobiDB-lite"/>
    </source>
</evidence>
<reference evidence="6 7" key="1">
    <citation type="journal article" date="2016" name="PLoS Pathog.">
        <title>Biosynthesis of antibiotic leucinostatins in bio-control fungus Purpureocillium lilacinum and their inhibition on phytophthora revealed by genome mining.</title>
        <authorList>
            <person name="Wang G."/>
            <person name="Liu Z."/>
            <person name="Lin R."/>
            <person name="Li E."/>
            <person name="Mao Z."/>
            <person name="Ling J."/>
            <person name="Yang Y."/>
            <person name="Yin W.B."/>
            <person name="Xie B."/>
        </authorList>
    </citation>
    <scope>NUCLEOTIDE SEQUENCE [LARGE SCALE GENOMIC DNA]</scope>
    <source>
        <strain evidence="6">170</strain>
    </source>
</reference>
<dbReference type="Proteomes" id="UP000078397">
    <property type="component" value="Unassembled WGS sequence"/>
</dbReference>
<dbReference type="PROSITE" id="PS50048">
    <property type="entry name" value="ZN2_CY6_FUNGAL_2"/>
    <property type="match status" value="1"/>
</dbReference>
<dbReference type="SUPFAM" id="SSF57701">
    <property type="entry name" value="Zn2/Cys6 DNA-binding domain"/>
    <property type="match status" value="1"/>
</dbReference>
<feature type="domain" description="Zn(2)-C6 fungal-type" evidence="5">
    <location>
        <begin position="32"/>
        <end position="62"/>
    </location>
</feature>
<dbReference type="KEGG" id="pchm:VFPPC_02520"/>
<proteinExistence type="predicted"/>
<dbReference type="GO" id="GO:0006351">
    <property type="term" value="P:DNA-templated transcription"/>
    <property type="evidence" value="ECO:0007669"/>
    <property type="project" value="InterPro"/>
</dbReference>
<dbReference type="PANTHER" id="PTHR47256">
    <property type="entry name" value="ZN(II)2CYS6 TRANSCRIPTION FACTOR (EUROFUNG)-RELATED"/>
    <property type="match status" value="1"/>
</dbReference>
<dbReference type="GO" id="GO:0000981">
    <property type="term" value="F:DNA-binding transcription factor activity, RNA polymerase II-specific"/>
    <property type="evidence" value="ECO:0007669"/>
    <property type="project" value="InterPro"/>
</dbReference>
<dbReference type="AlphaFoldDB" id="A0A179FYE1"/>
<dbReference type="InterPro" id="IPR053187">
    <property type="entry name" value="Notoamide_regulator"/>
</dbReference>
<evidence type="ECO:0000256" key="3">
    <source>
        <dbReference type="SAM" id="Coils"/>
    </source>
</evidence>
<keyword evidence="2" id="KW-0539">Nucleus</keyword>
<keyword evidence="7" id="KW-1185">Reference proteome</keyword>
<accession>A0A179FYE1</accession>
<dbReference type="InterPro" id="IPR001138">
    <property type="entry name" value="Zn2Cys6_DnaBD"/>
</dbReference>
<comment type="caution">
    <text evidence="6">The sequence shown here is derived from an EMBL/GenBank/DDBJ whole genome shotgun (WGS) entry which is preliminary data.</text>
</comment>
<dbReference type="PROSITE" id="PS00463">
    <property type="entry name" value="ZN2_CY6_FUNGAL_1"/>
    <property type="match status" value="1"/>
</dbReference>
<dbReference type="GO" id="GO:0008270">
    <property type="term" value="F:zinc ion binding"/>
    <property type="evidence" value="ECO:0007669"/>
    <property type="project" value="InterPro"/>
</dbReference>
<organism evidence="6 7">
    <name type="scientific">Pochonia chlamydosporia 170</name>
    <dbReference type="NCBI Taxonomy" id="1380566"/>
    <lineage>
        <taxon>Eukaryota</taxon>
        <taxon>Fungi</taxon>
        <taxon>Dikarya</taxon>
        <taxon>Ascomycota</taxon>
        <taxon>Pezizomycotina</taxon>
        <taxon>Sordariomycetes</taxon>
        <taxon>Hypocreomycetidae</taxon>
        <taxon>Hypocreales</taxon>
        <taxon>Clavicipitaceae</taxon>
        <taxon>Pochonia</taxon>
    </lineage>
</organism>
<dbReference type="Gene3D" id="4.10.240.10">
    <property type="entry name" value="Zn(2)-C6 fungal-type DNA-binding domain"/>
    <property type="match status" value="1"/>
</dbReference>
<dbReference type="CDD" id="cd12148">
    <property type="entry name" value="fungal_TF_MHR"/>
    <property type="match status" value="1"/>
</dbReference>
<evidence type="ECO:0000313" key="7">
    <source>
        <dbReference type="Proteomes" id="UP000078397"/>
    </source>
</evidence>
<feature type="region of interest" description="Disordered" evidence="4">
    <location>
        <begin position="1"/>
        <end position="20"/>
    </location>
</feature>
<evidence type="ECO:0000256" key="2">
    <source>
        <dbReference type="ARBA" id="ARBA00023242"/>
    </source>
</evidence>
<evidence type="ECO:0000256" key="1">
    <source>
        <dbReference type="ARBA" id="ARBA00022723"/>
    </source>
</evidence>
<dbReference type="GO" id="GO:0003677">
    <property type="term" value="F:DNA binding"/>
    <property type="evidence" value="ECO:0007669"/>
    <property type="project" value="InterPro"/>
</dbReference>